<accession>A0A1E7QL31</accession>
<proteinExistence type="inferred from homology"/>
<comment type="cofactor">
    <cofactor evidence="1 5">
        <name>Mg(2+)</name>
        <dbReference type="ChEBI" id="CHEBI:18420"/>
    </cofactor>
</comment>
<dbReference type="GO" id="GO:0004427">
    <property type="term" value="F:inorganic diphosphate phosphatase activity"/>
    <property type="evidence" value="ECO:0007669"/>
    <property type="project" value="UniProtKB-UniRule"/>
</dbReference>
<comment type="similarity">
    <text evidence="5">Belongs to the PPase family.</text>
</comment>
<feature type="binding site" evidence="5">
    <location>
        <position position="55"/>
    </location>
    <ligand>
        <name>substrate</name>
    </ligand>
</feature>
<dbReference type="InterPro" id="IPR008162">
    <property type="entry name" value="Pyrophosphatase"/>
</dbReference>
<organism evidence="6 7">
    <name type="scientific">Wolbachia pipientis</name>
    <dbReference type="NCBI Taxonomy" id="955"/>
    <lineage>
        <taxon>Bacteria</taxon>
        <taxon>Pseudomonadati</taxon>
        <taxon>Pseudomonadota</taxon>
        <taxon>Alphaproteobacteria</taxon>
        <taxon>Rickettsiales</taxon>
        <taxon>Anaplasmataceae</taxon>
        <taxon>Wolbachieae</taxon>
        <taxon>Wolbachia</taxon>
    </lineage>
</organism>
<name>A0A1E7QL31_WOLPI</name>
<dbReference type="GO" id="GO:0005737">
    <property type="term" value="C:cytoplasm"/>
    <property type="evidence" value="ECO:0007669"/>
    <property type="project" value="UniProtKB-SubCell"/>
</dbReference>
<dbReference type="NCBIfam" id="NF002317">
    <property type="entry name" value="PRK01250.1"/>
    <property type="match status" value="1"/>
</dbReference>
<dbReference type="GO" id="GO:0006796">
    <property type="term" value="P:phosphate-containing compound metabolic process"/>
    <property type="evidence" value="ECO:0007669"/>
    <property type="project" value="InterPro"/>
</dbReference>
<dbReference type="Gene3D" id="3.90.80.10">
    <property type="entry name" value="Inorganic pyrophosphatase"/>
    <property type="match status" value="1"/>
</dbReference>
<feature type="binding site" evidence="5">
    <location>
        <position position="70"/>
    </location>
    <ligand>
        <name>Mg(2+)</name>
        <dbReference type="ChEBI" id="CHEBI:18420"/>
        <label>2</label>
    </ligand>
</feature>
<comment type="subcellular location">
    <subcellularLocation>
        <location evidence="5">Cytoplasm</location>
    </subcellularLocation>
</comment>
<dbReference type="EMBL" id="MJMG01000001">
    <property type="protein sequence ID" value="OEY87191.1"/>
    <property type="molecule type" value="Genomic_DNA"/>
</dbReference>
<dbReference type="RefSeq" id="WP_070064843.1">
    <property type="nucleotide sequence ID" value="NZ_MJMG01000001.1"/>
</dbReference>
<feature type="binding site" evidence="5">
    <location>
        <position position="70"/>
    </location>
    <ligand>
        <name>Mg(2+)</name>
        <dbReference type="ChEBI" id="CHEBI:18420"/>
        <label>1</label>
    </ligand>
</feature>
<evidence type="ECO:0000313" key="7">
    <source>
        <dbReference type="Proteomes" id="UP000175679"/>
    </source>
</evidence>
<dbReference type="CDD" id="cd00412">
    <property type="entry name" value="pyrophosphatase"/>
    <property type="match status" value="1"/>
</dbReference>
<reference evidence="6 7" key="1">
    <citation type="submission" date="2016-09" db="EMBL/GenBank/DDBJ databases">
        <title>Genomic evidence for plant-parasitic nematodes as the earliest Wolbachia hosts.</title>
        <authorList>
            <person name="Brown A.M."/>
            <person name="Wasala S.K."/>
            <person name="Howe D.K."/>
            <person name="Peetz A.B."/>
            <person name="Zasada I.A."/>
            <person name="Denver D.R."/>
        </authorList>
    </citation>
    <scope>NUCLEOTIDE SEQUENCE [LARGE SCALE GENOMIC DNA]</scope>
    <source>
        <strain evidence="7">wPpe</strain>
    </source>
</reference>
<keyword evidence="4 5" id="KW-0460">Magnesium</keyword>
<comment type="catalytic activity">
    <reaction evidence="5">
        <text>diphosphate + H2O = 2 phosphate + H(+)</text>
        <dbReference type="Rhea" id="RHEA:24576"/>
        <dbReference type="ChEBI" id="CHEBI:15377"/>
        <dbReference type="ChEBI" id="CHEBI:15378"/>
        <dbReference type="ChEBI" id="CHEBI:33019"/>
        <dbReference type="ChEBI" id="CHEBI:43474"/>
        <dbReference type="EC" id="3.6.1.1"/>
    </reaction>
</comment>
<dbReference type="EC" id="3.6.1.1" evidence="5"/>
<dbReference type="Proteomes" id="UP000175679">
    <property type="component" value="Unassembled WGS sequence"/>
</dbReference>
<evidence type="ECO:0000256" key="5">
    <source>
        <dbReference type="HAMAP-Rule" id="MF_00209"/>
    </source>
</evidence>
<keyword evidence="7" id="KW-1185">Reference proteome</keyword>
<sequence>MDLSKIPAGNDLPYEVNVIIEISAYENVKYEYHKEYGILSVDRFLHTSMGYPCNYGFIPHTYADDGDPVDVLVLTQFPLTRPSLISVRPIGALNTSDEKGQDEKILSVPVSNVDSYYDNIKNYSDLSQNLLDKIVHFFSHYKDLEKGKAVTVGNWMNAKKAQEIIKKSHFTKKC</sequence>
<feature type="binding site" evidence="5">
    <location>
        <position position="29"/>
    </location>
    <ligand>
        <name>substrate</name>
    </ligand>
</feature>
<dbReference type="InterPro" id="IPR036649">
    <property type="entry name" value="Pyrophosphatase_sf"/>
</dbReference>
<feature type="binding site" evidence="5">
    <location>
        <position position="65"/>
    </location>
    <ligand>
        <name>Mg(2+)</name>
        <dbReference type="ChEBI" id="CHEBI:18420"/>
        <label>1</label>
    </ligand>
</feature>
<evidence type="ECO:0000256" key="2">
    <source>
        <dbReference type="ARBA" id="ARBA00022723"/>
    </source>
</evidence>
<comment type="subunit">
    <text evidence="5">Homohexamer.</text>
</comment>
<dbReference type="PROSITE" id="PS00387">
    <property type="entry name" value="PPASE"/>
    <property type="match status" value="1"/>
</dbReference>
<feature type="binding site" evidence="5">
    <location>
        <position position="43"/>
    </location>
    <ligand>
        <name>substrate</name>
    </ligand>
</feature>
<evidence type="ECO:0000313" key="6">
    <source>
        <dbReference type="EMBL" id="OEY87191.1"/>
    </source>
</evidence>
<protein>
    <recommendedName>
        <fullName evidence="5">Inorganic pyrophosphatase</fullName>
        <ecNumber evidence="5">3.6.1.1</ecNumber>
    </recommendedName>
    <alternativeName>
        <fullName evidence="5">Pyrophosphate phospho-hydrolase</fullName>
        <shortName evidence="5">PPase</shortName>
    </alternativeName>
</protein>
<keyword evidence="5" id="KW-0963">Cytoplasm</keyword>
<dbReference type="Pfam" id="PF00719">
    <property type="entry name" value="Pyrophosphatase"/>
    <property type="match status" value="1"/>
</dbReference>
<dbReference type="PANTHER" id="PTHR10286">
    <property type="entry name" value="INORGANIC PYROPHOSPHATASE"/>
    <property type="match status" value="1"/>
</dbReference>
<keyword evidence="3 5" id="KW-0378">Hydrolase</keyword>
<evidence type="ECO:0000256" key="4">
    <source>
        <dbReference type="ARBA" id="ARBA00022842"/>
    </source>
</evidence>
<dbReference type="HAMAP" id="MF_00209">
    <property type="entry name" value="Inorganic_PPase"/>
    <property type="match status" value="1"/>
</dbReference>
<comment type="function">
    <text evidence="5">Catalyzes the hydrolysis of inorganic pyrophosphate (PPi) forming two phosphate ions.</text>
</comment>
<feature type="binding site" evidence="5">
    <location>
        <position position="102"/>
    </location>
    <ligand>
        <name>Mg(2+)</name>
        <dbReference type="ChEBI" id="CHEBI:18420"/>
        <label>1</label>
    </ligand>
</feature>
<comment type="caution">
    <text evidence="6">The sequence shown here is derived from an EMBL/GenBank/DDBJ whole genome shotgun (WGS) entry which is preliminary data.</text>
</comment>
<gene>
    <name evidence="5" type="primary">ppa</name>
    <name evidence="6" type="ORF">BIY23_00695</name>
</gene>
<dbReference type="OrthoDB" id="5187599at2"/>
<dbReference type="AlphaFoldDB" id="A0A1E7QL31"/>
<dbReference type="GO" id="GO:0000287">
    <property type="term" value="F:magnesium ion binding"/>
    <property type="evidence" value="ECO:0007669"/>
    <property type="project" value="UniProtKB-UniRule"/>
</dbReference>
<evidence type="ECO:0000256" key="3">
    <source>
        <dbReference type="ARBA" id="ARBA00022801"/>
    </source>
</evidence>
<feature type="binding site" evidence="5">
    <location>
        <position position="141"/>
    </location>
    <ligand>
        <name>substrate</name>
    </ligand>
</feature>
<keyword evidence="2 5" id="KW-0479">Metal-binding</keyword>
<dbReference type="SUPFAM" id="SSF50324">
    <property type="entry name" value="Inorganic pyrophosphatase"/>
    <property type="match status" value="1"/>
</dbReference>
<evidence type="ECO:0000256" key="1">
    <source>
        <dbReference type="ARBA" id="ARBA00001946"/>
    </source>
</evidence>